<sequence length="378" mass="42963">MEKITLTKLDITLLKELYLIYSPSEHEEEMSNFVQKTLSDMSVKFEVDNHRQIFSLKKGTPLLVAHMDQVSSSKLEKVWHHNDTMVGTGNLGADDKNGIFILLKLIREFRDKVSFIFSVCEENCSSTNNISQVLTPNKALIKEMLYGLVFDRRNGSDIIGAKNNYCTDDFDTVLESLGKGFGYHSTSGSFSDCNAISNELSCANISCGYYNPHSSNEITIISELENSLNFGRKIISEIKTRFDPPKKHFSSSTYHYKPTTYIGNKTNKSDILHKCLKCDEIFSEEDLVYAVIYTYVYNNVCPICGGGLALFYGTTKNVKISKRKFKFSEEMRMEYCKTCDTTISEKDVRLVINKVNICFFCRTPLIPCIVLLQEGVQK</sequence>
<organism evidence="1">
    <name type="scientific">viral metagenome</name>
    <dbReference type="NCBI Taxonomy" id="1070528"/>
    <lineage>
        <taxon>unclassified sequences</taxon>
        <taxon>metagenomes</taxon>
        <taxon>organismal metagenomes</taxon>
    </lineage>
</organism>
<gene>
    <name evidence="1" type="ORF">MM415A02332_0006</name>
</gene>
<evidence type="ECO:0000313" key="1">
    <source>
        <dbReference type="EMBL" id="QJA73506.1"/>
    </source>
</evidence>
<dbReference type="EMBL" id="MT142032">
    <property type="protein sequence ID" value="QJA73506.1"/>
    <property type="molecule type" value="Genomic_DNA"/>
</dbReference>
<accession>A0A6M3JU52</accession>
<protein>
    <recommendedName>
        <fullName evidence="2">Peptidase M28 domain-containing protein</fullName>
    </recommendedName>
</protein>
<dbReference type="AlphaFoldDB" id="A0A6M3JU52"/>
<dbReference type="Gene3D" id="3.40.630.10">
    <property type="entry name" value="Zn peptidases"/>
    <property type="match status" value="1"/>
</dbReference>
<evidence type="ECO:0008006" key="2">
    <source>
        <dbReference type="Google" id="ProtNLM"/>
    </source>
</evidence>
<reference evidence="1" key="1">
    <citation type="submission" date="2020-03" db="EMBL/GenBank/DDBJ databases">
        <title>The deep terrestrial virosphere.</title>
        <authorList>
            <person name="Holmfeldt K."/>
            <person name="Nilsson E."/>
            <person name="Simone D."/>
            <person name="Lopez-Fernandez M."/>
            <person name="Wu X."/>
            <person name="de Brujin I."/>
            <person name="Lundin D."/>
            <person name="Andersson A."/>
            <person name="Bertilsson S."/>
            <person name="Dopson M."/>
        </authorList>
    </citation>
    <scope>NUCLEOTIDE SEQUENCE</scope>
    <source>
        <strain evidence="1">MM415A02332</strain>
    </source>
</reference>
<proteinExistence type="predicted"/>
<dbReference type="SUPFAM" id="SSF53187">
    <property type="entry name" value="Zn-dependent exopeptidases"/>
    <property type="match status" value="1"/>
</dbReference>
<name>A0A6M3JU52_9ZZZZ</name>